<dbReference type="InterPro" id="IPR018391">
    <property type="entry name" value="PQQ_b-propeller_rpt"/>
</dbReference>
<dbReference type="AlphaFoldDB" id="X0XRA7"/>
<reference evidence="2" key="1">
    <citation type="journal article" date="2014" name="Front. Microbiol.">
        <title>High frequency of phylogenetically diverse reductive dehalogenase-homologous genes in deep subseafloor sedimentary metagenomes.</title>
        <authorList>
            <person name="Kawai M."/>
            <person name="Futagami T."/>
            <person name="Toyoda A."/>
            <person name="Takaki Y."/>
            <person name="Nishi S."/>
            <person name="Hori S."/>
            <person name="Arai W."/>
            <person name="Tsubouchi T."/>
            <person name="Morono Y."/>
            <person name="Uchiyama I."/>
            <person name="Ito T."/>
            <person name="Fujiyama A."/>
            <person name="Inagaki F."/>
            <person name="Takami H."/>
        </authorList>
    </citation>
    <scope>NUCLEOTIDE SEQUENCE</scope>
    <source>
        <strain evidence="2">Expedition CK06-06</strain>
    </source>
</reference>
<dbReference type="EMBL" id="BARS01042076">
    <property type="protein sequence ID" value="GAG39183.1"/>
    <property type="molecule type" value="Genomic_DNA"/>
</dbReference>
<dbReference type="InterPro" id="IPR002372">
    <property type="entry name" value="PQQ_rpt_dom"/>
</dbReference>
<sequence>DAMTGTLLWRVETAGWVMSSPAVSEGLVFVGSKSKYVYVIDAQSGRVRLRFKTASPVFGAPAVMGKTGLFVSFDGYVHAIDGNARNWPGEYGIRPYWIQLWAFGLPMPAPPAPSGLLWWLRVGRVVKSSPVIADNVLPIGGNVLYIGADNYLAAIYLQTRQWLWWFPTEGKVQSSPAVAGDTVYVGSEDGYLYAVDAVSGKKLWQFATGGKITSSPTVADGTVYIGSHDGKMYAIN</sequence>
<feature type="non-terminal residue" evidence="2">
    <location>
        <position position="1"/>
    </location>
</feature>
<dbReference type="SUPFAM" id="SSF50998">
    <property type="entry name" value="Quinoprotein alcohol dehydrogenase-like"/>
    <property type="match status" value="2"/>
</dbReference>
<name>X0XRA7_9ZZZZ</name>
<dbReference type="Pfam" id="PF13360">
    <property type="entry name" value="PQQ_2"/>
    <property type="match status" value="2"/>
</dbReference>
<dbReference type="InterPro" id="IPR015943">
    <property type="entry name" value="WD40/YVTN_repeat-like_dom_sf"/>
</dbReference>
<dbReference type="InterPro" id="IPR011047">
    <property type="entry name" value="Quinoprotein_ADH-like_sf"/>
</dbReference>
<evidence type="ECO:0000259" key="1">
    <source>
        <dbReference type="Pfam" id="PF13360"/>
    </source>
</evidence>
<comment type="caution">
    <text evidence="2">The sequence shown here is derived from an EMBL/GenBank/DDBJ whole genome shotgun (WGS) entry which is preliminary data.</text>
</comment>
<feature type="domain" description="Pyrrolo-quinoline quinone repeat" evidence="1">
    <location>
        <begin position="149"/>
        <end position="236"/>
    </location>
</feature>
<protein>
    <recommendedName>
        <fullName evidence="1">Pyrrolo-quinoline quinone repeat domain-containing protein</fullName>
    </recommendedName>
</protein>
<organism evidence="2">
    <name type="scientific">marine sediment metagenome</name>
    <dbReference type="NCBI Taxonomy" id="412755"/>
    <lineage>
        <taxon>unclassified sequences</taxon>
        <taxon>metagenomes</taxon>
        <taxon>ecological metagenomes</taxon>
    </lineage>
</organism>
<accession>X0XRA7</accession>
<dbReference type="PANTHER" id="PTHR34512:SF30">
    <property type="entry name" value="OUTER MEMBRANE PROTEIN ASSEMBLY FACTOR BAMB"/>
    <property type="match status" value="1"/>
</dbReference>
<dbReference type="Gene3D" id="2.130.10.10">
    <property type="entry name" value="YVTN repeat-like/Quinoprotein amine dehydrogenase"/>
    <property type="match status" value="2"/>
</dbReference>
<feature type="domain" description="Pyrrolo-quinoline quinone repeat" evidence="1">
    <location>
        <begin position="1"/>
        <end position="82"/>
    </location>
</feature>
<dbReference type="PANTHER" id="PTHR34512">
    <property type="entry name" value="CELL SURFACE PROTEIN"/>
    <property type="match status" value="1"/>
</dbReference>
<dbReference type="SMART" id="SM00564">
    <property type="entry name" value="PQQ"/>
    <property type="match status" value="2"/>
</dbReference>
<proteinExistence type="predicted"/>
<evidence type="ECO:0000313" key="2">
    <source>
        <dbReference type="EMBL" id="GAG39183.1"/>
    </source>
</evidence>
<gene>
    <name evidence="2" type="ORF">S01H1_63892</name>
</gene>